<reference evidence="1 2" key="1">
    <citation type="submission" date="2017-05" db="EMBL/GenBank/DDBJ databases">
        <authorList>
            <person name="Song R."/>
            <person name="Chenine A.L."/>
            <person name="Ruprecht R.M."/>
        </authorList>
    </citation>
    <scope>NUCLEOTIDE SEQUENCE [LARGE SCALE GENOMIC DNA]</scope>
</reference>
<evidence type="ECO:0000313" key="2">
    <source>
        <dbReference type="Proteomes" id="UP000225448"/>
    </source>
</evidence>
<proteinExistence type="predicted"/>
<sequence>MNAIQYAINFIQRGRIPKEILREVFVNKPMQESGIDSCGANISMEHRIREEIIEGRIMPDLEIIGGSTVFIPLDYPVRAEYVDPYTTIYYIPDSHTQNRAIVQLFDIHYGVLGYQNAGYAMQYNESAMSSNIRKVFDAAKGVPVAQTSYLNLINHNTVMVRFIFNPSATAYLSCRLGNDNELLNLRPQSFPQFARLVEQAVKSHCYNELNISMGEAQLSGGQQLGVFSDVVRDWSSANDVYDELLIPMQKILRNFNDPEGRRRHLRTVTGSQ</sequence>
<dbReference type="Pfam" id="PF24302">
    <property type="entry name" value="DUF7484"/>
    <property type="match status" value="1"/>
</dbReference>
<keyword evidence="2" id="KW-1185">Reference proteome</keyword>
<evidence type="ECO:0000313" key="1">
    <source>
        <dbReference type="EMBL" id="ARV76688.1"/>
    </source>
</evidence>
<dbReference type="Proteomes" id="UP000225448">
    <property type="component" value="Segment"/>
</dbReference>
<accession>A0A1Y0SZN0</accession>
<gene>
    <name evidence="1" type="ORF">PHABIO_57</name>
</gene>
<name>A0A1Y0SZN0_9CAUD</name>
<organism evidence="1 2">
    <name type="scientific">Pseudomonas phage Phabio</name>
    <dbReference type="NCBI Taxonomy" id="2006668"/>
    <lineage>
        <taxon>Viruses</taxon>
        <taxon>Duplodnaviria</taxon>
        <taxon>Heunggongvirae</taxon>
        <taxon>Uroviricota</taxon>
        <taxon>Caudoviricetes</taxon>
        <taxon>Chimalliviridae</taxon>
        <taxon>Phabiovirus</taxon>
        <taxon>Phabiovirus phabio</taxon>
    </lineage>
</organism>
<dbReference type="EMBL" id="MF042360">
    <property type="protein sequence ID" value="ARV76688.1"/>
    <property type="molecule type" value="Genomic_DNA"/>
</dbReference>
<protein>
    <submittedName>
        <fullName evidence="1">Uncharacterized protein</fullName>
    </submittedName>
</protein>
<dbReference type="InterPro" id="IPR055907">
    <property type="entry name" value="DUF7484"/>
</dbReference>